<dbReference type="Gene3D" id="3.40.50.410">
    <property type="entry name" value="von Willebrand factor, type A domain"/>
    <property type="match status" value="1"/>
</dbReference>
<feature type="region of interest" description="Disordered" evidence="1">
    <location>
        <begin position="735"/>
        <end position="755"/>
    </location>
</feature>
<gene>
    <name evidence="4" type="ORF">N7509_013533</name>
</gene>
<name>A0A9W9VC79_9EURO</name>
<evidence type="ECO:0008006" key="6">
    <source>
        <dbReference type="Google" id="ProtNLM"/>
    </source>
</evidence>
<dbReference type="AlphaFoldDB" id="A0A9W9VC79"/>
<dbReference type="PANTHER" id="PTHR45737:SF6">
    <property type="entry name" value="VON WILLEBRAND FACTOR A DOMAIN-CONTAINING PROTEIN 5A"/>
    <property type="match status" value="1"/>
</dbReference>
<feature type="domain" description="VWFA" evidence="2">
    <location>
        <begin position="340"/>
        <end position="516"/>
    </location>
</feature>
<evidence type="ECO:0000259" key="2">
    <source>
        <dbReference type="PROSITE" id="PS50234"/>
    </source>
</evidence>
<dbReference type="Proteomes" id="UP001147747">
    <property type="component" value="Unassembled WGS sequence"/>
</dbReference>
<accession>A0A9W9VC79</accession>
<proteinExistence type="predicted"/>
<sequence length="755" mass="84170">MSTINTLFQSFIFHPAKLKTHISHYQISSSSKSPQQPYHLSSTRSFIINTPIHHQQIHPSRCQAVPYIQDHYTNYLPQVGLDVHATVLSASSRTIITQTYENPSTTKAIPEVFYSFPLYEVSVVAAFVCKIGDKTVKGVVKPRKQADVEYKKAKAAGKTAAIFDQNQDAADVFSTRVGNLPAGEKVLIEITLVAELKQDAQTNGPRYTLPMIIAQRYGSQSAYSLDAYPLSQQYQNGASILVDVMMERDSNIISIQSPGHPINVQLGRTSIMPASTHEPCYASVKLRTNSTMEADFVLSINATKQDLPCAFLEKHPTLPNQRALMVSLVPKFQIPSDPSEIIFVIDRSGSMESKIPTLRSALEVFLKSLPSGTHFNILSFGTQFSSLWQQSKPCNRGNLKQALELMRCIHADHGGTDILLALHSAIRMSYKDKYPDILLLTDGEIWEQEACIKFVNETKKTRSARFFTLGIGDSVSHALIEGVSRAGGGFSQTILNLEELDKKVIRMLKGALMGRLSNITLDFDSQDNTIEEEFMEVEVPKSVDGDSVTEKGEKPIPLFDENYEEPESIPEVQHKLPELSIPKIMHVPTELPPLFPFIRSTVYVLFSEELVSVPQKIFLRANSNIGPLELEIPIQDVGEGQTIHQLAAKKAMSELEEGRGWIHSAKDPAKELITVKYESMVDDLVQSECERLGARFQVSGKHCSFLAIHDNQDEDVKSEEYFFMFIDDETLPTVTPHSLPSSHSYGSRYMGGSAR</sequence>
<keyword evidence="5" id="KW-1185">Reference proteome</keyword>
<dbReference type="RefSeq" id="XP_056481677.1">
    <property type="nucleotide sequence ID" value="XM_056638170.1"/>
</dbReference>
<organism evidence="4 5">
    <name type="scientific">Penicillium cosmopolitanum</name>
    <dbReference type="NCBI Taxonomy" id="1131564"/>
    <lineage>
        <taxon>Eukaryota</taxon>
        <taxon>Fungi</taxon>
        <taxon>Dikarya</taxon>
        <taxon>Ascomycota</taxon>
        <taxon>Pezizomycotina</taxon>
        <taxon>Eurotiomycetes</taxon>
        <taxon>Eurotiomycetidae</taxon>
        <taxon>Eurotiales</taxon>
        <taxon>Aspergillaceae</taxon>
        <taxon>Penicillium</taxon>
    </lineage>
</organism>
<dbReference type="GeneID" id="81377150"/>
<dbReference type="SMART" id="SM00609">
    <property type="entry name" value="VIT"/>
    <property type="match status" value="1"/>
</dbReference>
<dbReference type="PROSITE" id="PS50234">
    <property type="entry name" value="VWFA"/>
    <property type="match status" value="1"/>
</dbReference>
<comment type="caution">
    <text evidence="4">The sequence shown here is derived from an EMBL/GenBank/DDBJ whole genome shotgun (WGS) entry which is preliminary data.</text>
</comment>
<dbReference type="PROSITE" id="PS51468">
    <property type="entry name" value="VIT"/>
    <property type="match status" value="1"/>
</dbReference>
<dbReference type="PANTHER" id="PTHR45737">
    <property type="entry name" value="VON WILLEBRAND FACTOR A DOMAIN-CONTAINING PROTEIN 5A"/>
    <property type="match status" value="1"/>
</dbReference>
<evidence type="ECO:0000256" key="1">
    <source>
        <dbReference type="SAM" id="MobiDB-lite"/>
    </source>
</evidence>
<dbReference type="SUPFAM" id="SSF53300">
    <property type="entry name" value="vWA-like"/>
    <property type="match status" value="1"/>
</dbReference>
<dbReference type="Pfam" id="PF08487">
    <property type="entry name" value="VIT"/>
    <property type="match status" value="1"/>
</dbReference>
<dbReference type="InterPro" id="IPR013694">
    <property type="entry name" value="VIT"/>
</dbReference>
<protein>
    <recommendedName>
        <fullName evidence="6">VWFA domain-containing protein</fullName>
    </recommendedName>
</protein>
<evidence type="ECO:0000313" key="4">
    <source>
        <dbReference type="EMBL" id="KAJ5376647.1"/>
    </source>
</evidence>
<evidence type="ECO:0000313" key="5">
    <source>
        <dbReference type="Proteomes" id="UP001147747"/>
    </source>
</evidence>
<evidence type="ECO:0000259" key="3">
    <source>
        <dbReference type="PROSITE" id="PS51468"/>
    </source>
</evidence>
<dbReference type="OrthoDB" id="1729737at2759"/>
<feature type="compositionally biased region" description="Polar residues" evidence="1">
    <location>
        <begin position="735"/>
        <end position="745"/>
    </location>
</feature>
<dbReference type="SMART" id="SM00327">
    <property type="entry name" value="VWA"/>
    <property type="match status" value="1"/>
</dbReference>
<reference evidence="4" key="2">
    <citation type="journal article" date="2023" name="IMA Fungus">
        <title>Comparative genomic study of the Penicillium genus elucidates a diverse pangenome and 15 lateral gene transfer events.</title>
        <authorList>
            <person name="Petersen C."/>
            <person name="Sorensen T."/>
            <person name="Nielsen M.R."/>
            <person name="Sondergaard T.E."/>
            <person name="Sorensen J.L."/>
            <person name="Fitzpatrick D.A."/>
            <person name="Frisvad J.C."/>
            <person name="Nielsen K.L."/>
        </authorList>
    </citation>
    <scope>NUCLEOTIDE SEQUENCE</scope>
    <source>
        <strain evidence="4">IBT 29677</strain>
    </source>
</reference>
<feature type="domain" description="VIT" evidence="3">
    <location>
        <begin position="62"/>
        <end position="194"/>
    </location>
</feature>
<dbReference type="InterPro" id="IPR036465">
    <property type="entry name" value="vWFA_dom_sf"/>
</dbReference>
<dbReference type="Pfam" id="PF13768">
    <property type="entry name" value="VWA_3"/>
    <property type="match status" value="1"/>
</dbReference>
<dbReference type="EMBL" id="JAPZBU010000012">
    <property type="protein sequence ID" value="KAJ5376647.1"/>
    <property type="molecule type" value="Genomic_DNA"/>
</dbReference>
<reference evidence="4" key="1">
    <citation type="submission" date="2022-12" db="EMBL/GenBank/DDBJ databases">
        <authorList>
            <person name="Petersen C."/>
        </authorList>
    </citation>
    <scope>NUCLEOTIDE SEQUENCE</scope>
    <source>
        <strain evidence="4">IBT 29677</strain>
    </source>
</reference>
<dbReference type="InterPro" id="IPR002035">
    <property type="entry name" value="VWF_A"/>
</dbReference>